<keyword evidence="4" id="KW-0732">Signal</keyword>
<organism evidence="12 13">
    <name type="scientific">Rhypophila decipiens</name>
    <dbReference type="NCBI Taxonomy" id="261697"/>
    <lineage>
        <taxon>Eukaryota</taxon>
        <taxon>Fungi</taxon>
        <taxon>Dikarya</taxon>
        <taxon>Ascomycota</taxon>
        <taxon>Pezizomycotina</taxon>
        <taxon>Sordariomycetes</taxon>
        <taxon>Sordariomycetidae</taxon>
        <taxon>Sordariales</taxon>
        <taxon>Naviculisporaceae</taxon>
        <taxon>Rhypophila</taxon>
    </lineage>
</organism>
<comment type="similarity">
    <text evidence="2 9">Belongs to the glycosyl hydrolase 72 family.</text>
</comment>
<dbReference type="FunFam" id="3.20.20.80:FF:000038">
    <property type="entry name" value="1,3-beta-glucanosyltransferase"/>
    <property type="match status" value="1"/>
</dbReference>
<dbReference type="SUPFAM" id="SSF51445">
    <property type="entry name" value="(Trans)glycosidases"/>
    <property type="match status" value="1"/>
</dbReference>
<comment type="caution">
    <text evidence="12">The sequence shown here is derived from an EMBL/GenBank/DDBJ whole genome shotgun (WGS) entry which is preliminary data.</text>
</comment>
<dbReference type="PANTHER" id="PTHR31468:SF2">
    <property type="entry name" value="1,3-BETA-GLUCANOSYLTRANSFERASE GAS1"/>
    <property type="match status" value="1"/>
</dbReference>
<protein>
    <recommendedName>
        <fullName evidence="9">1,3-beta-glucanosyltransferase</fullName>
        <ecNumber evidence="9">2.4.1.-</ecNumber>
    </recommendedName>
</protein>
<keyword evidence="10" id="KW-1133">Transmembrane helix</keyword>
<keyword evidence="9" id="KW-0808">Transferase</keyword>
<evidence type="ECO:0000256" key="8">
    <source>
        <dbReference type="ARBA" id="ARBA00023288"/>
    </source>
</evidence>
<dbReference type="Pfam" id="PF03198">
    <property type="entry name" value="Glyco_hydro_72"/>
    <property type="match status" value="1"/>
</dbReference>
<dbReference type="InterPro" id="IPR012946">
    <property type="entry name" value="X8"/>
</dbReference>
<dbReference type="Gene3D" id="3.20.20.80">
    <property type="entry name" value="Glycosidases"/>
    <property type="match status" value="1"/>
</dbReference>
<comment type="function">
    <text evidence="9">Splits internally a 1,3-beta-glucan molecule and transfers the newly generated reducing end (the donor) to the non-reducing end of another 1,3-beta-glucan molecule (the acceptor) forming a 1,3-beta linkage, resulting in the elongation of 1,3-beta-glucan chains in the cell wall.</text>
</comment>
<feature type="domain" description="X8" evidence="11">
    <location>
        <begin position="391"/>
        <end position="484"/>
    </location>
</feature>
<dbReference type="Pfam" id="PF07983">
    <property type="entry name" value="X8"/>
    <property type="match status" value="1"/>
</dbReference>
<name>A0AAN6Y7W4_9PEZI</name>
<evidence type="ECO:0000256" key="4">
    <source>
        <dbReference type="ARBA" id="ARBA00022729"/>
    </source>
</evidence>
<evidence type="ECO:0000313" key="13">
    <source>
        <dbReference type="Proteomes" id="UP001301769"/>
    </source>
</evidence>
<evidence type="ECO:0000313" key="12">
    <source>
        <dbReference type="EMBL" id="KAK4213836.1"/>
    </source>
</evidence>
<keyword evidence="13" id="KW-1185">Reference proteome</keyword>
<evidence type="ECO:0000256" key="5">
    <source>
        <dbReference type="ARBA" id="ARBA00023136"/>
    </source>
</evidence>
<keyword evidence="8 9" id="KW-0449">Lipoprotein</keyword>
<proteinExistence type="inferred from homology"/>
<accession>A0AAN6Y7W4</accession>
<keyword evidence="5 9" id="KW-0472">Membrane</keyword>
<evidence type="ECO:0000256" key="10">
    <source>
        <dbReference type="SAM" id="Phobius"/>
    </source>
</evidence>
<evidence type="ECO:0000256" key="7">
    <source>
        <dbReference type="ARBA" id="ARBA00023180"/>
    </source>
</evidence>
<dbReference type="SMART" id="SM00768">
    <property type="entry name" value="X8"/>
    <property type="match status" value="1"/>
</dbReference>
<dbReference type="GO" id="GO:0031505">
    <property type="term" value="P:fungal-type cell wall organization"/>
    <property type="evidence" value="ECO:0007669"/>
    <property type="project" value="TreeGrafter"/>
</dbReference>
<gene>
    <name evidence="12" type="ORF">QBC37DRAFT_164309</name>
</gene>
<evidence type="ECO:0000259" key="11">
    <source>
        <dbReference type="SMART" id="SM00768"/>
    </source>
</evidence>
<dbReference type="GO" id="GO:0005886">
    <property type="term" value="C:plasma membrane"/>
    <property type="evidence" value="ECO:0007669"/>
    <property type="project" value="UniProtKB-SubCell"/>
</dbReference>
<dbReference type="EMBL" id="MU858103">
    <property type="protein sequence ID" value="KAK4213836.1"/>
    <property type="molecule type" value="Genomic_DNA"/>
</dbReference>
<dbReference type="Gene3D" id="1.20.58.1040">
    <property type="match status" value="1"/>
</dbReference>
<dbReference type="GO" id="GO:0042124">
    <property type="term" value="F:1,3-beta-glucanosyltransferase activity"/>
    <property type="evidence" value="ECO:0007669"/>
    <property type="project" value="TreeGrafter"/>
</dbReference>
<keyword evidence="7" id="KW-0325">Glycoprotein</keyword>
<evidence type="ECO:0000256" key="9">
    <source>
        <dbReference type="RuleBase" id="RU361209"/>
    </source>
</evidence>
<dbReference type="InterPro" id="IPR017853">
    <property type="entry name" value="GH"/>
</dbReference>
<reference evidence="12" key="2">
    <citation type="submission" date="2023-05" db="EMBL/GenBank/DDBJ databases">
        <authorList>
            <consortium name="Lawrence Berkeley National Laboratory"/>
            <person name="Steindorff A."/>
            <person name="Hensen N."/>
            <person name="Bonometti L."/>
            <person name="Westerberg I."/>
            <person name="Brannstrom I.O."/>
            <person name="Guillou S."/>
            <person name="Cros-Aarteil S."/>
            <person name="Calhoun S."/>
            <person name="Haridas S."/>
            <person name="Kuo A."/>
            <person name="Mondo S."/>
            <person name="Pangilinan J."/>
            <person name="Riley R."/>
            <person name="Labutti K."/>
            <person name="Andreopoulos B."/>
            <person name="Lipzen A."/>
            <person name="Chen C."/>
            <person name="Yanf M."/>
            <person name="Daum C."/>
            <person name="Ng V."/>
            <person name="Clum A."/>
            <person name="Ohm R."/>
            <person name="Martin F."/>
            <person name="Silar P."/>
            <person name="Natvig D."/>
            <person name="Lalanne C."/>
            <person name="Gautier V."/>
            <person name="Ament-Velasquez S.L."/>
            <person name="Kruys A."/>
            <person name="Hutchinson M.I."/>
            <person name="Powell A.J."/>
            <person name="Barry K."/>
            <person name="Miller A.N."/>
            <person name="Grigoriev I.V."/>
            <person name="Debuchy R."/>
            <person name="Gladieux P."/>
            <person name="Thoren M.H."/>
            <person name="Johannesson H."/>
        </authorList>
    </citation>
    <scope>NUCLEOTIDE SEQUENCE</scope>
    <source>
        <strain evidence="12">PSN293</strain>
    </source>
</reference>
<dbReference type="InterPro" id="IPR004886">
    <property type="entry name" value="Glucanosyltransferase"/>
</dbReference>
<dbReference type="EC" id="2.4.1.-" evidence="9"/>
<keyword evidence="6" id="KW-1015">Disulfide bond</keyword>
<dbReference type="GO" id="GO:0098552">
    <property type="term" value="C:side of membrane"/>
    <property type="evidence" value="ECO:0007669"/>
    <property type="project" value="UniProtKB-KW"/>
</dbReference>
<evidence type="ECO:0000256" key="6">
    <source>
        <dbReference type="ARBA" id="ARBA00023157"/>
    </source>
</evidence>
<dbReference type="GO" id="GO:0071970">
    <property type="term" value="P:fungal-type cell wall (1-&gt;3)-beta-D-glucan biosynthetic process"/>
    <property type="evidence" value="ECO:0007669"/>
    <property type="project" value="TreeGrafter"/>
</dbReference>
<evidence type="ECO:0000256" key="3">
    <source>
        <dbReference type="ARBA" id="ARBA00022622"/>
    </source>
</evidence>
<feature type="transmembrane region" description="Helical" evidence="10">
    <location>
        <begin position="511"/>
        <end position="532"/>
    </location>
</feature>
<keyword evidence="10" id="KW-0812">Transmembrane</keyword>
<dbReference type="Proteomes" id="UP001301769">
    <property type="component" value="Unassembled WGS sequence"/>
</dbReference>
<reference evidence="12" key="1">
    <citation type="journal article" date="2023" name="Mol. Phylogenet. Evol.">
        <title>Genome-scale phylogeny and comparative genomics of the fungal order Sordariales.</title>
        <authorList>
            <person name="Hensen N."/>
            <person name="Bonometti L."/>
            <person name="Westerberg I."/>
            <person name="Brannstrom I.O."/>
            <person name="Guillou S."/>
            <person name="Cros-Aarteil S."/>
            <person name="Calhoun S."/>
            <person name="Haridas S."/>
            <person name="Kuo A."/>
            <person name="Mondo S."/>
            <person name="Pangilinan J."/>
            <person name="Riley R."/>
            <person name="LaButti K."/>
            <person name="Andreopoulos B."/>
            <person name="Lipzen A."/>
            <person name="Chen C."/>
            <person name="Yan M."/>
            <person name="Daum C."/>
            <person name="Ng V."/>
            <person name="Clum A."/>
            <person name="Steindorff A."/>
            <person name="Ohm R.A."/>
            <person name="Martin F."/>
            <person name="Silar P."/>
            <person name="Natvig D.O."/>
            <person name="Lalanne C."/>
            <person name="Gautier V."/>
            <person name="Ament-Velasquez S.L."/>
            <person name="Kruys A."/>
            <person name="Hutchinson M.I."/>
            <person name="Powell A.J."/>
            <person name="Barry K."/>
            <person name="Miller A.N."/>
            <person name="Grigoriev I.V."/>
            <person name="Debuchy R."/>
            <person name="Gladieux P."/>
            <person name="Hiltunen Thoren M."/>
            <person name="Johannesson H."/>
        </authorList>
    </citation>
    <scope>NUCLEOTIDE SEQUENCE</scope>
    <source>
        <strain evidence="12">PSN293</strain>
    </source>
</reference>
<keyword evidence="3 9" id="KW-0336">GPI-anchor</keyword>
<dbReference type="AlphaFoldDB" id="A0AAN6Y7W4"/>
<sequence>MVSFRNGAKAFATLALVNRAIAELPPIIAKGQYFFYSNNGSQFFMKGVAYQQGIQVDGAPVEEDHKYTDPLADTTSCTRDIPFLKKAGTNTIRVYAIDPEEDHSACMKLLDDAGIYVVADLSSPAESIDRVNPSWTLDHLERYTKVIDEMAKYSNVIGFFAGNEVANNASYTPSSAFVKAAVRDSKKFIKSKNYGRWLGVGYANNDDPETRDNLASYFNCGDPEEAVDFWGFNIYEWCGESTFKTSGYEERTKEFENYSVPAFFAEYGCNTKGGGANRLFQDTGVLYSSQMNKVWSGGIVYGYFNEENDYGLVDIKGNSVTPNQGYTNLASQIKASSFPTNTVNQAAYSPTNTPRACPAVSTQGAEVWEAVSSPLPPSPDAEVCDCMFSGLKCKPSEKVLNNATAIGELFGTVCGLLDGKACNGIQHNAATGDYGVYSGCTPGQQLAHALDEYYTLQKKAADACSFGGKAVLDTKATAASKCGDVLSSASAAAGDKGGNADKKDAASGLGFGQFAMIGYVVAAMAVGGAMVVL</sequence>
<evidence type="ECO:0000256" key="2">
    <source>
        <dbReference type="ARBA" id="ARBA00007528"/>
    </source>
</evidence>
<evidence type="ECO:0000256" key="1">
    <source>
        <dbReference type="ARBA" id="ARBA00004609"/>
    </source>
</evidence>
<comment type="subcellular location">
    <subcellularLocation>
        <location evidence="1 9">Cell membrane</location>
        <topology evidence="1 9">Lipid-anchor</topology>
        <topology evidence="1 9">GPI-anchor</topology>
    </subcellularLocation>
</comment>
<dbReference type="PANTHER" id="PTHR31468">
    <property type="entry name" value="1,3-BETA-GLUCANOSYLTRANSFERASE GAS1"/>
    <property type="match status" value="1"/>
</dbReference>